<reference evidence="2 3" key="1">
    <citation type="submission" date="2014-04" db="EMBL/GenBank/DDBJ databases">
        <authorList>
            <consortium name="DOE Joint Genome Institute"/>
            <person name="Kuo A."/>
            <person name="Zuccaro A."/>
            <person name="Kohler A."/>
            <person name="Nagy L.G."/>
            <person name="Floudas D."/>
            <person name="Copeland A."/>
            <person name="Barry K.W."/>
            <person name="Cichocki N."/>
            <person name="Veneault-Fourrey C."/>
            <person name="LaButti K."/>
            <person name="Lindquist E.A."/>
            <person name="Lipzen A."/>
            <person name="Lundell T."/>
            <person name="Morin E."/>
            <person name="Murat C."/>
            <person name="Sun H."/>
            <person name="Tunlid A."/>
            <person name="Henrissat B."/>
            <person name="Grigoriev I.V."/>
            <person name="Hibbett D.S."/>
            <person name="Martin F."/>
            <person name="Nordberg H.P."/>
            <person name="Cantor M.N."/>
            <person name="Hua S.X."/>
        </authorList>
    </citation>
    <scope>NUCLEOTIDE SEQUENCE [LARGE SCALE GENOMIC DNA]</scope>
    <source>
        <strain evidence="2 3">MAFF 305830</strain>
    </source>
</reference>
<dbReference type="GO" id="GO:0031505">
    <property type="term" value="P:fungal-type cell wall organization"/>
    <property type="evidence" value="ECO:0007669"/>
    <property type="project" value="TreeGrafter"/>
</dbReference>
<accession>A0A0C3BI20</accession>
<feature type="transmembrane region" description="Helical" evidence="1">
    <location>
        <begin position="171"/>
        <end position="192"/>
    </location>
</feature>
<organism evidence="2 3">
    <name type="scientific">Serendipita vermifera MAFF 305830</name>
    <dbReference type="NCBI Taxonomy" id="933852"/>
    <lineage>
        <taxon>Eukaryota</taxon>
        <taxon>Fungi</taxon>
        <taxon>Dikarya</taxon>
        <taxon>Basidiomycota</taxon>
        <taxon>Agaricomycotina</taxon>
        <taxon>Agaricomycetes</taxon>
        <taxon>Sebacinales</taxon>
        <taxon>Serendipitaceae</taxon>
        <taxon>Serendipita</taxon>
    </lineage>
</organism>
<keyword evidence="1" id="KW-0812">Transmembrane</keyword>
<dbReference type="PANTHER" id="PTHR28019:SF2">
    <property type="entry name" value="CELL MEMBRANE PROTEIN YLR413W-RELATED"/>
    <property type="match status" value="1"/>
</dbReference>
<gene>
    <name evidence="2" type="ORF">M408DRAFT_327989</name>
</gene>
<dbReference type="OrthoDB" id="3349852at2759"/>
<dbReference type="EMBL" id="KN824283">
    <property type="protein sequence ID" value="KIM31111.1"/>
    <property type="molecule type" value="Genomic_DNA"/>
</dbReference>
<reference evidence="3" key="2">
    <citation type="submission" date="2015-01" db="EMBL/GenBank/DDBJ databases">
        <title>Evolutionary Origins and Diversification of the Mycorrhizal Mutualists.</title>
        <authorList>
            <consortium name="DOE Joint Genome Institute"/>
            <consortium name="Mycorrhizal Genomics Consortium"/>
            <person name="Kohler A."/>
            <person name="Kuo A."/>
            <person name="Nagy L.G."/>
            <person name="Floudas D."/>
            <person name="Copeland A."/>
            <person name="Barry K.W."/>
            <person name="Cichocki N."/>
            <person name="Veneault-Fourrey C."/>
            <person name="LaButti K."/>
            <person name="Lindquist E.A."/>
            <person name="Lipzen A."/>
            <person name="Lundell T."/>
            <person name="Morin E."/>
            <person name="Murat C."/>
            <person name="Riley R."/>
            <person name="Ohm R."/>
            <person name="Sun H."/>
            <person name="Tunlid A."/>
            <person name="Henrissat B."/>
            <person name="Grigoriev I.V."/>
            <person name="Hibbett D.S."/>
            <person name="Martin F."/>
        </authorList>
    </citation>
    <scope>NUCLEOTIDE SEQUENCE [LARGE SCALE GENOMIC DNA]</scope>
    <source>
        <strain evidence="3">MAFF 305830</strain>
    </source>
</reference>
<name>A0A0C3BI20_SERVB</name>
<dbReference type="InterPro" id="IPR052413">
    <property type="entry name" value="SUR7_domain"/>
</dbReference>
<evidence type="ECO:0000256" key="1">
    <source>
        <dbReference type="SAM" id="Phobius"/>
    </source>
</evidence>
<dbReference type="AlphaFoldDB" id="A0A0C3BI20"/>
<dbReference type="GO" id="GO:0051285">
    <property type="term" value="C:cell cortex of cell tip"/>
    <property type="evidence" value="ECO:0007669"/>
    <property type="project" value="TreeGrafter"/>
</dbReference>
<dbReference type="PANTHER" id="PTHR28019">
    <property type="entry name" value="CELL MEMBRANE PROTEIN YLR413W-RELATED"/>
    <property type="match status" value="1"/>
</dbReference>
<keyword evidence="1" id="KW-0472">Membrane</keyword>
<feature type="transmembrane region" description="Helical" evidence="1">
    <location>
        <begin position="100"/>
        <end position="120"/>
    </location>
</feature>
<feature type="transmembrane region" description="Helical" evidence="1">
    <location>
        <begin position="127"/>
        <end position="151"/>
    </location>
</feature>
<dbReference type="InterPro" id="IPR009571">
    <property type="entry name" value="SUR7/Rim9-like_fungi"/>
</dbReference>
<sequence length="200" mass="22042">MRMVFGNNSIQGDLYNTTADAPLGHSLGLRHEYRWGLYHYCAYILEPTTTGVCSNTTFSLAWTPFEALRDDVSPKYFVQVNEFIISSLRDSPYLGTLSRVAYWLILVATIATICVIPLSACKTTLTFLLAAILSCGSAASLLIAASMWSSIVSHVQATNKTQTGIVADAGQSLWLTWAAFAFSLLSVLPYVVSSRTYRRY</sequence>
<dbReference type="HOGENOM" id="CLU_094315_0_0_1"/>
<evidence type="ECO:0000313" key="3">
    <source>
        <dbReference type="Proteomes" id="UP000054097"/>
    </source>
</evidence>
<dbReference type="Gene3D" id="1.20.140.150">
    <property type="match status" value="1"/>
</dbReference>
<evidence type="ECO:0000313" key="2">
    <source>
        <dbReference type="EMBL" id="KIM31111.1"/>
    </source>
</evidence>
<keyword evidence="1" id="KW-1133">Transmembrane helix</keyword>
<dbReference type="Proteomes" id="UP000054097">
    <property type="component" value="Unassembled WGS sequence"/>
</dbReference>
<dbReference type="Pfam" id="PF06687">
    <property type="entry name" value="SUR7"/>
    <property type="match status" value="1"/>
</dbReference>
<keyword evidence="3" id="KW-1185">Reference proteome</keyword>
<protein>
    <submittedName>
        <fullName evidence="2">Uncharacterized protein</fullName>
    </submittedName>
</protein>
<dbReference type="GO" id="GO:0005886">
    <property type="term" value="C:plasma membrane"/>
    <property type="evidence" value="ECO:0007669"/>
    <property type="project" value="InterPro"/>
</dbReference>
<proteinExistence type="predicted"/>